<feature type="chain" id="PRO_5046463808" description="Phage infection protein" evidence="2">
    <location>
        <begin position="27"/>
        <end position="118"/>
    </location>
</feature>
<keyword evidence="4" id="KW-1185">Reference proteome</keyword>
<protein>
    <recommendedName>
        <fullName evidence="5">Phage infection protein</fullName>
    </recommendedName>
</protein>
<sequence>MLMNTMRYKLIAFGLVAALASTAASAQVYPVYDPGHGRINQVNQRLANQQNRIYAGIADGQINPMQAFRDERQDANIASREMRDEAMHGGHLTAQEQQHLNRSLNNDSNRIHYQRNGY</sequence>
<feature type="region of interest" description="Disordered" evidence="1">
    <location>
        <begin position="84"/>
        <end position="118"/>
    </location>
</feature>
<feature type="signal peptide" evidence="2">
    <location>
        <begin position="1"/>
        <end position="26"/>
    </location>
</feature>
<gene>
    <name evidence="3" type="ORF">ISP19_04825</name>
</gene>
<evidence type="ECO:0000313" key="3">
    <source>
        <dbReference type="EMBL" id="MBM7124694.1"/>
    </source>
</evidence>
<keyword evidence="2" id="KW-0732">Signal</keyword>
<organism evidence="3 4">
    <name type="scientific">Dyella flava</name>
    <dbReference type="NCBI Taxonomy" id="1920170"/>
    <lineage>
        <taxon>Bacteria</taxon>
        <taxon>Pseudomonadati</taxon>
        <taxon>Pseudomonadota</taxon>
        <taxon>Gammaproteobacteria</taxon>
        <taxon>Lysobacterales</taxon>
        <taxon>Rhodanobacteraceae</taxon>
        <taxon>Dyella</taxon>
    </lineage>
</organism>
<reference evidence="3" key="1">
    <citation type="submission" date="2020-10" db="EMBL/GenBank/DDBJ databases">
        <title>Phylogeny of dyella-like bacteria.</title>
        <authorList>
            <person name="Fu J."/>
        </authorList>
    </citation>
    <scope>NUCLEOTIDE SEQUENCE</scope>
    <source>
        <strain evidence="3">DHOC52</strain>
    </source>
</reference>
<evidence type="ECO:0000256" key="1">
    <source>
        <dbReference type="SAM" id="MobiDB-lite"/>
    </source>
</evidence>
<comment type="caution">
    <text evidence="3">The sequence shown here is derived from an EMBL/GenBank/DDBJ whole genome shotgun (WGS) entry which is preliminary data.</text>
</comment>
<dbReference type="EMBL" id="JADIKE010000028">
    <property type="protein sequence ID" value="MBM7124694.1"/>
    <property type="molecule type" value="Genomic_DNA"/>
</dbReference>
<dbReference type="Proteomes" id="UP001430149">
    <property type="component" value="Unassembled WGS sequence"/>
</dbReference>
<evidence type="ECO:0008006" key="5">
    <source>
        <dbReference type="Google" id="ProtNLM"/>
    </source>
</evidence>
<proteinExistence type="predicted"/>
<feature type="compositionally biased region" description="Polar residues" evidence="1">
    <location>
        <begin position="94"/>
        <end position="108"/>
    </location>
</feature>
<accession>A0ABS2K0B6</accession>
<evidence type="ECO:0000256" key="2">
    <source>
        <dbReference type="SAM" id="SignalP"/>
    </source>
</evidence>
<name>A0ABS2K0B6_9GAMM</name>
<evidence type="ECO:0000313" key="4">
    <source>
        <dbReference type="Proteomes" id="UP001430149"/>
    </source>
</evidence>